<protein>
    <submittedName>
        <fullName evidence="1">DUF4364 family protein</fullName>
    </submittedName>
</protein>
<proteinExistence type="predicted"/>
<sequence>MGESLTLYKLIVLYMLEKVDFPLTNAQISGFILDKGYTTYFHLQQALSELTESELIHCETIRNSSYFSITKSGEQTLEYFGKEIPKEIKGEIAEFFKNNAMEIKEELSTFANYYKGEKEGYQVRCSAKEKEVPLIELTMTVPTKAAAEAVCASWQTKNKAVYEKLLDMLM</sequence>
<dbReference type="Pfam" id="PF14277">
    <property type="entry name" value="DUF4364"/>
    <property type="match status" value="1"/>
</dbReference>
<evidence type="ECO:0000313" key="2">
    <source>
        <dbReference type="Proteomes" id="UP000661649"/>
    </source>
</evidence>
<organism evidence="1 2">
    <name type="scientific">Blautia stercoris</name>
    <dbReference type="NCBI Taxonomy" id="871664"/>
    <lineage>
        <taxon>Bacteria</taxon>
        <taxon>Bacillati</taxon>
        <taxon>Bacillota</taxon>
        <taxon>Clostridia</taxon>
        <taxon>Lachnospirales</taxon>
        <taxon>Lachnospiraceae</taxon>
        <taxon>Blautia</taxon>
    </lineage>
</organism>
<dbReference type="InterPro" id="IPR036388">
    <property type="entry name" value="WH-like_DNA-bd_sf"/>
</dbReference>
<dbReference type="EMBL" id="JACRTP010000001">
    <property type="protein sequence ID" value="MBC8627845.1"/>
    <property type="molecule type" value="Genomic_DNA"/>
</dbReference>
<evidence type="ECO:0000313" key="1">
    <source>
        <dbReference type="EMBL" id="MBC8627845.1"/>
    </source>
</evidence>
<name>A0ABR7P8V8_9FIRM</name>
<comment type="caution">
    <text evidence="1">The sequence shown here is derived from an EMBL/GenBank/DDBJ whole genome shotgun (WGS) entry which is preliminary data.</text>
</comment>
<dbReference type="Gene3D" id="1.10.10.10">
    <property type="entry name" value="Winged helix-like DNA-binding domain superfamily/Winged helix DNA-binding domain"/>
    <property type="match status" value="1"/>
</dbReference>
<dbReference type="Proteomes" id="UP000661649">
    <property type="component" value="Unassembled WGS sequence"/>
</dbReference>
<reference evidence="1 2" key="1">
    <citation type="submission" date="2020-08" db="EMBL/GenBank/DDBJ databases">
        <title>Genome public.</title>
        <authorList>
            <person name="Liu C."/>
            <person name="Sun Q."/>
        </authorList>
    </citation>
    <scope>NUCLEOTIDE SEQUENCE [LARGE SCALE GENOMIC DNA]</scope>
    <source>
        <strain evidence="1 2">3_YM_SP_D4_24.mj</strain>
    </source>
</reference>
<dbReference type="RefSeq" id="WP_022304656.1">
    <property type="nucleotide sequence ID" value="NZ_DAWEED010000052.1"/>
</dbReference>
<dbReference type="InterPro" id="IPR025374">
    <property type="entry name" value="DUF4364"/>
</dbReference>
<accession>A0ABR7P8V8</accession>
<gene>
    <name evidence="1" type="ORF">H8712_04300</name>
</gene>
<keyword evidence="2" id="KW-1185">Reference proteome</keyword>